<organism evidence="3 4">
    <name type="scientific">Microbulbifer flavimaris</name>
    <dbReference type="NCBI Taxonomy" id="1781068"/>
    <lineage>
        <taxon>Bacteria</taxon>
        <taxon>Pseudomonadati</taxon>
        <taxon>Pseudomonadota</taxon>
        <taxon>Gammaproteobacteria</taxon>
        <taxon>Cellvibrionales</taxon>
        <taxon>Microbulbiferaceae</taxon>
        <taxon>Microbulbifer</taxon>
    </lineage>
</organism>
<keyword evidence="4" id="KW-1185">Reference proteome</keyword>
<evidence type="ECO:0000313" key="4">
    <source>
        <dbReference type="Proteomes" id="UP000218427"/>
    </source>
</evidence>
<comment type="caution">
    <text evidence="3">The sequence shown here is derived from an EMBL/GenBank/DDBJ whole genome shotgun (WGS) entry which is preliminary data.</text>
</comment>
<evidence type="ECO:0000256" key="1">
    <source>
        <dbReference type="SAM" id="MobiDB-lite"/>
    </source>
</evidence>
<sequence>MYMEQYRKGEQGRPIPPRSDRFYKVGDDWYFQVRGGTCFGPYPCRASADQAVRLYFGLPLEDGSRGSSSSPTKQNPAKGANVHPFGSRRAHRWRREQRR</sequence>
<accession>A0ABX4I244</accession>
<feature type="region of interest" description="Disordered" evidence="1">
    <location>
        <begin position="62"/>
        <end position="99"/>
    </location>
</feature>
<dbReference type="Proteomes" id="UP000218427">
    <property type="component" value="Unassembled WGS sequence"/>
</dbReference>
<protein>
    <recommendedName>
        <fullName evidence="2">DUF6316 domain-containing protein</fullName>
    </recommendedName>
</protein>
<reference evidence="3" key="1">
    <citation type="submission" date="2017-08" db="EMBL/GenBank/DDBJ databases">
        <title>Microbulbifer marisrubri sp. nov., a halophilic alphaproteobacterium isolated from marine sediment of the Yellow Sea, China.</title>
        <authorList>
            <person name="Zhang G."/>
            <person name="Xiong Q."/>
        </authorList>
    </citation>
    <scope>NUCLEOTIDE SEQUENCE [LARGE SCALE GENOMIC DNA]</scope>
    <source>
        <strain evidence="3">WRN-8</strain>
    </source>
</reference>
<dbReference type="EMBL" id="LRFG02000002">
    <property type="protein sequence ID" value="PCO05965.1"/>
    <property type="molecule type" value="Genomic_DNA"/>
</dbReference>
<proteinExistence type="predicted"/>
<feature type="compositionally biased region" description="Basic residues" evidence="1">
    <location>
        <begin position="86"/>
        <end position="99"/>
    </location>
</feature>
<feature type="domain" description="DUF6316" evidence="2">
    <location>
        <begin position="14"/>
        <end position="55"/>
    </location>
</feature>
<gene>
    <name evidence="3" type="ORF">AWR36_008185</name>
</gene>
<evidence type="ECO:0000259" key="2">
    <source>
        <dbReference type="Pfam" id="PF19837"/>
    </source>
</evidence>
<name>A0ABX4I244_9GAMM</name>
<evidence type="ECO:0000313" key="3">
    <source>
        <dbReference type="EMBL" id="PCO05965.1"/>
    </source>
</evidence>
<feature type="compositionally biased region" description="Polar residues" evidence="1">
    <location>
        <begin position="65"/>
        <end position="75"/>
    </location>
</feature>
<dbReference type="Pfam" id="PF19837">
    <property type="entry name" value="DUF6316"/>
    <property type="match status" value="1"/>
</dbReference>
<dbReference type="InterPro" id="IPR045630">
    <property type="entry name" value="DUF6316"/>
</dbReference>